<evidence type="ECO:0000256" key="2">
    <source>
        <dbReference type="ARBA" id="ARBA00022679"/>
    </source>
</evidence>
<sequence>MKLEATTKEECEETVNEEEDLTEDEFIRKWVQEGTHLASGSHGAVILHADGKRILKVPKAMSDPERYSENRASAHIMYMKHEVEMYKFIEGLPGVLPVLNSEKRTKCIEMPYMRQGTIAAYLKRVGKATKKQVSQWIVAIGETLIRLHEKGVAFNDLHTGNILLDDDLVPYICDLGLAEFLGSEESPGDVERTEVADLVEITYKLVTGAHERMEIYEDESLESIFLGPVLLEAIDGYHATMESFIAAVKVWLEENPDAQNA</sequence>
<evidence type="ECO:0000313" key="10">
    <source>
        <dbReference type="Proteomes" id="UP001150941"/>
    </source>
</evidence>
<evidence type="ECO:0000256" key="7">
    <source>
        <dbReference type="ARBA" id="ARBA00048130"/>
    </source>
</evidence>
<dbReference type="GO" id="GO:0005524">
    <property type="term" value="F:ATP binding"/>
    <property type="evidence" value="ECO:0007669"/>
    <property type="project" value="UniProtKB-KW"/>
</dbReference>
<gene>
    <name evidence="9" type="ORF">N7468_006254</name>
</gene>
<dbReference type="EC" id="2.7.11.24" evidence="1"/>
<name>A0A9W9NS10_9EURO</name>
<dbReference type="EMBL" id="JAPQKS010000005">
    <property type="protein sequence ID" value="KAJ5225029.1"/>
    <property type="molecule type" value="Genomic_DNA"/>
</dbReference>
<dbReference type="Gene3D" id="1.10.510.10">
    <property type="entry name" value="Transferase(Phosphotransferase) domain 1"/>
    <property type="match status" value="1"/>
</dbReference>
<evidence type="ECO:0000256" key="3">
    <source>
        <dbReference type="ARBA" id="ARBA00022741"/>
    </source>
</evidence>
<evidence type="ECO:0000256" key="1">
    <source>
        <dbReference type="ARBA" id="ARBA00012411"/>
    </source>
</evidence>
<reference evidence="9" key="1">
    <citation type="submission" date="2022-11" db="EMBL/GenBank/DDBJ databases">
        <authorList>
            <person name="Petersen C."/>
        </authorList>
    </citation>
    <scope>NUCLEOTIDE SEQUENCE</scope>
    <source>
        <strain evidence="9">IBT 19713</strain>
    </source>
</reference>
<dbReference type="PANTHER" id="PTHR48016:SF56">
    <property type="entry name" value="MAPKK KINASE"/>
    <property type="match status" value="1"/>
</dbReference>
<comment type="caution">
    <text evidence="9">The sequence shown here is derived from an EMBL/GenBank/DDBJ whole genome shotgun (WGS) entry which is preliminary data.</text>
</comment>
<evidence type="ECO:0000259" key="8">
    <source>
        <dbReference type="PROSITE" id="PS50011"/>
    </source>
</evidence>
<accession>A0A9W9NS10</accession>
<dbReference type="SMART" id="SM00220">
    <property type="entry name" value="S_TKc"/>
    <property type="match status" value="1"/>
</dbReference>
<keyword evidence="5" id="KW-0067">ATP-binding</keyword>
<keyword evidence="10" id="KW-1185">Reference proteome</keyword>
<dbReference type="PROSITE" id="PS50011">
    <property type="entry name" value="PROTEIN_KINASE_DOM"/>
    <property type="match status" value="1"/>
</dbReference>
<evidence type="ECO:0000313" key="9">
    <source>
        <dbReference type="EMBL" id="KAJ5225029.1"/>
    </source>
</evidence>
<organism evidence="9 10">
    <name type="scientific">Penicillium chermesinum</name>
    <dbReference type="NCBI Taxonomy" id="63820"/>
    <lineage>
        <taxon>Eukaryota</taxon>
        <taxon>Fungi</taxon>
        <taxon>Dikarya</taxon>
        <taxon>Ascomycota</taxon>
        <taxon>Pezizomycotina</taxon>
        <taxon>Eurotiomycetes</taxon>
        <taxon>Eurotiomycetidae</taxon>
        <taxon>Eurotiales</taxon>
        <taxon>Aspergillaceae</taxon>
        <taxon>Penicillium</taxon>
    </lineage>
</organism>
<keyword evidence="3" id="KW-0547">Nucleotide-binding</keyword>
<dbReference type="OrthoDB" id="2642739at2759"/>
<dbReference type="AlphaFoldDB" id="A0A9W9NS10"/>
<proteinExistence type="predicted"/>
<feature type="domain" description="Protein kinase" evidence="8">
    <location>
        <begin position="31"/>
        <end position="261"/>
    </location>
</feature>
<dbReference type="InterPro" id="IPR000719">
    <property type="entry name" value="Prot_kinase_dom"/>
</dbReference>
<dbReference type="InterPro" id="IPR050538">
    <property type="entry name" value="MAP_kinase_kinase_kinase"/>
</dbReference>
<dbReference type="GO" id="GO:0004707">
    <property type="term" value="F:MAP kinase activity"/>
    <property type="evidence" value="ECO:0007669"/>
    <property type="project" value="UniProtKB-EC"/>
</dbReference>
<protein>
    <recommendedName>
        <fullName evidence="1">mitogen-activated protein kinase</fullName>
        <ecNumber evidence="1">2.7.11.24</ecNumber>
    </recommendedName>
</protein>
<dbReference type="GeneID" id="83202853"/>
<keyword evidence="2" id="KW-0808">Transferase</keyword>
<evidence type="ECO:0000256" key="6">
    <source>
        <dbReference type="ARBA" id="ARBA00047919"/>
    </source>
</evidence>
<evidence type="ECO:0000256" key="4">
    <source>
        <dbReference type="ARBA" id="ARBA00022777"/>
    </source>
</evidence>
<dbReference type="SUPFAM" id="SSF56112">
    <property type="entry name" value="Protein kinase-like (PK-like)"/>
    <property type="match status" value="1"/>
</dbReference>
<keyword evidence="4" id="KW-0418">Kinase</keyword>
<evidence type="ECO:0000256" key="5">
    <source>
        <dbReference type="ARBA" id="ARBA00022840"/>
    </source>
</evidence>
<dbReference type="RefSeq" id="XP_058328440.1">
    <property type="nucleotide sequence ID" value="XM_058475550.1"/>
</dbReference>
<dbReference type="InterPro" id="IPR011009">
    <property type="entry name" value="Kinase-like_dom_sf"/>
</dbReference>
<comment type="catalytic activity">
    <reaction evidence="7">
        <text>L-seryl-[protein] + ATP = O-phospho-L-seryl-[protein] + ADP + H(+)</text>
        <dbReference type="Rhea" id="RHEA:17989"/>
        <dbReference type="Rhea" id="RHEA-COMP:9863"/>
        <dbReference type="Rhea" id="RHEA-COMP:11604"/>
        <dbReference type="ChEBI" id="CHEBI:15378"/>
        <dbReference type="ChEBI" id="CHEBI:29999"/>
        <dbReference type="ChEBI" id="CHEBI:30616"/>
        <dbReference type="ChEBI" id="CHEBI:83421"/>
        <dbReference type="ChEBI" id="CHEBI:456216"/>
        <dbReference type="EC" id="2.7.11.24"/>
    </reaction>
    <physiologicalReaction direction="left-to-right" evidence="7">
        <dbReference type="Rhea" id="RHEA:17990"/>
    </physiologicalReaction>
</comment>
<comment type="catalytic activity">
    <reaction evidence="6">
        <text>L-threonyl-[protein] + ATP = O-phospho-L-threonyl-[protein] + ADP + H(+)</text>
        <dbReference type="Rhea" id="RHEA:46608"/>
        <dbReference type="Rhea" id="RHEA-COMP:11060"/>
        <dbReference type="Rhea" id="RHEA-COMP:11605"/>
        <dbReference type="ChEBI" id="CHEBI:15378"/>
        <dbReference type="ChEBI" id="CHEBI:30013"/>
        <dbReference type="ChEBI" id="CHEBI:30616"/>
        <dbReference type="ChEBI" id="CHEBI:61977"/>
        <dbReference type="ChEBI" id="CHEBI:456216"/>
        <dbReference type="EC" id="2.7.11.24"/>
    </reaction>
    <physiologicalReaction direction="left-to-right" evidence="6">
        <dbReference type="Rhea" id="RHEA:46609"/>
    </physiologicalReaction>
</comment>
<dbReference type="Pfam" id="PF00069">
    <property type="entry name" value="Pkinase"/>
    <property type="match status" value="1"/>
</dbReference>
<reference evidence="9" key="2">
    <citation type="journal article" date="2023" name="IMA Fungus">
        <title>Comparative genomic study of the Penicillium genus elucidates a diverse pangenome and 15 lateral gene transfer events.</title>
        <authorList>
            <person name="Petersen C."/>
            <person name="Sorensen T."/>
            <person name="Nielsen M.R."/>
            <person name="Sondergaard T.E."/>
            <person name="Sorensen J.L."/>
            <person name="Fitzpatrick D.A."/>
            <person name="Frisvad J.C."/>
            <person name="Nielsen K.L."/>
        </authorList>
    </citation>
    <scope>NUCLEOTIDE SEQUENCE</scope>
    <source>
        <strain evidence="9">IBT 19713</strain>
    </source>
</reference>
<dbReference type="Proteomes" id="UP001150941">
    <property type="component" value="Unassembled WGS sequence"/>
</dbReference>
<dbReference type="PANTHER" id="PTHR48016">
    <property type="entry name" value="MAP KINASE KINASE KINASE SSK2-RELATED-RELATED"/>
    <property type="match status" value="1"/>
</dbReference>